<reference evidence="3" key="1">
    <citation type="submission" date="2015-01" db="EMBL/GenBank/DDBJ databases">
        <authorList>
            <person name="Durling Mikael"/>
        </authorList>
    </citation>
    <scope>NUCLEOTIDE SEQUENCE</scope>
</reference>
<feature type="region of interest" description="Disordered" evidence="1">
    <location>
        <begin position="448"/>
        <end position="501"/>
    </location>
</feature>
<feature type="compositionally biased region" description="Basic and acidic residues" evidence="1">
    <location>
        <begin position="459"/>
        <end position="481"/>
    </location>
</feature>
<keyword evidence="2" id="KW-0472">Membrane</keyword>
<feature type="region of interest" description="Disordered" evidence="1">
    <location>
        <begin position="266"/>
        <end position="299"/>
    </location>
</feature>
<feature type="region of interest" description="Disordered" evidence="1">
    <location>
        <begin position="98"/>
        <end position="118"/>
    </location>
</feature>
<evidence type="ECO:0000313" key="3">
    <source>
        <dbReference type="EMBL" id="CEO49920.1"/>
    </source>
</evidence>
<gene>
    <name evidence="3" type="ORF">BN869_000005977_1</name>
</gene>
<dbReference type="AlphaFoldDB" id="A0A0B7K4N0"/>
<feature type="region of interest" description="Disordered" evidence="1">
    <location>
        <begin position="522"/>
        <end position="562"/>
    </location>
</feature>
<keyword evidence="2" id="KW-0812">Transmembrane</keyword>
<feature type="compositionally biased region" description="Low complexity" evidence="1">
    <location>
        <begin position="15"/>
        <end position="26"/>
    </location>
</feature>
<feature type="transmembrane region" description="Helical" evidence="2">
    <location>
        <begin position="744"/>
        <end position="764"/>
    </location>
</feature>
<accession>A0A0B7K4N0</accession>
<evidence type="ECO:0000256" key="1">
    <source>
        <dbReference type="SAM" id="MobiDB-lite"/>
    </source>
</evidence>
<feature type="compositionally biased region" description="Polar residues" evidence="1">
    <location>
        <begin position="108"/>
        <end position="118"/>
    </location>
</feature>
<organism evidence="3">
    <name type="scientific">Bionectria ochroleuca</name>
    <name type="common">Gliocladium roseum</name>
    <dbReference type="NCBI Taxonomy" id="29856"/>
    <lineage>
        <taxon>Eukaryota</taxon>
        <taxon>Fungi</taxon>
        <taxon>Dikarya</taxon>
        <taxon>Ascomycota</taxon>
        <taxon>Pezizomycotina</taxon>
        <taxon>Sordariomycetes</taxon>
        <taxon>Hypocreomycetidae</taxon>
        <taxon>Hypocreales</taxon>
        <taxon>Bionectriaceae</taxon>
        <taxon>Clonostachys</taxon>
    </lineage>
</organism>
<name>A0A0B7K4N0_BIOOC</name>
<dbReference type="EMBL" id="CDPU01000016">
    <property type="protein sequence ID" value="CEO49920.1"/>
    <property type="molecule type" value="Genomic_DNA"/>
</dbReference>
<feature type="compositionally biased region" description="Low complexity" evidence="1">
    <location>
        <begin position="544"/>
        <end position="555"/>
    </location>
</feature>
<evidence type="ECO:0000256" key="2">
    <source>
        <dbReference type="SAM" id="Phobius"/>
    </source>
</evidence>
<feature type="compositionally biased region" description="Polar residues" evidence="1">
    <location>
        <begin position="278"/>
        <end position="299"/>
    </location>
</feature>
<keyword evidence="2" id="KW-1133">Transmembrane helix</keyword>
<protein>
    <submittedName>
        <fullName evidence="3">Uncharacterized protein</fullName>
    </submittedName>
</protein>
<sequence>MASAPEPDQTKQHGASKSTSETASTEPNSFTNWGHENDTPLKTLHNPFRKHGKRLNNFSTNQIDIPKISISNDTGLRRGHSSLNIGIAVSDWETVATEDEADQGKHPATSSRRNGVGSNCQAENLISSESGTLFLPERNSIFGTQNASPMVHPEHSQQAFASHPSFYSSSSCYSDPNRVESVDGENFGNWNREDVDLANTPVADQTLRFELVPGNRFSKIGNPFQHDDDTPTSIAQGKKPIERDGFQQVEIFPTATRASSLELDQAGPCENIRRTDPSFYNSTAIPGENETQSSLQRPSGNDGIAVTINVGANLDAEDDWRTITTSNPYNGTPQGPGNSSYLYAKETGNSLADVSDSAGLCNCKYPSSENIIRHQWCECNPASDHGMAANEAVSRLADCEQNVPNHRTSRKESIATAAIRRLSTTFRMSQVPEVPAIPRVFEMQPYGHRYGSLGSNPSPDEHATITNSEHNEPRPISDRPIHNHGVPGTSQPPNSSLSAHDSQRYQFKFSLISLPEASALQLQRRECGEEDHTENGSSFRSKPRSATFSTASSRRPQTPGSTFFEYGEAVAHEPLEAPAPAFIQRRSRSRTLLSETSTRLPGFDSPSARRGLEMSRRSLYRGGPYDSWSILAGGMPNFQRFRGENDHHRANLSGCYKEHSLTWSDGVPTSSFRGTVPSGTHFPDTSSEEKGKNFFLVVMVLTIVFPPVGILALSGVFDSTISWCTHGELSAFTVDQRGTLKQQLIVEAILYPVLIIALAVSYSLSG</sequence>
<feature type="region of interest" description="Disordered" evidence="1">
    <location>
        <begin position="1"/>
        <end position="55"/>
    </location>
</feature>
<feature type="transmembrane region" description="Helical" evidence="2">
    <location>
        <begin position="694"/>
        <end position="713"/>
    </location>
</feature>
<proteinExistence type="predicted"/>
<feature type="compositionally biased region" description="Polar residues" evidence="1">
    <location>
        <begin position="488"/>
        <end position="500"/>
    </location>
</feature>